<keyword evidence="1" id="KW-0812">Transmembrane</keyword>
<dbReference type="CDD" id="cd00531">
    <property type="entry name" value="NTF2_like"/>
    <property type="match status" value="1"/>
</dbReference>
<name>A0A3B1D043_9ZZZZ</name>
<protein>
    <recommendedName>
        <fullName evidence="2">SnoaL-like domain-containing protein</fullName>
    </recommendedName>
</protein>
<feature type="transmembrane region" description="Helical" evidence="1">
    <location>
        <begin position="20"/>
        <end position="45"/>
    </location>
</feature>
<evidence type="ECO:0000259" key="2">
    <source>
        <dbReference type="Pfam" id="PF12680"/>
    </source>
</evidence>
<organism evidence="3">
    <name type="scientific">hydrothermal vent metagenome</name>
    <dbReference type="NCBI Taxonomy" id="652676"/>
    <lineage>
        <taxon>unclassified sequences</taxon>
        <taxon>metagenomes</taxon>
        <taxon>ecological metagenomes</taxon>
    </lineage>
</organism>
<dbReference type="InterPro" id="IPR037401">
    <property type="entry name" value="SnoaL-like"/>
</dbReference>
<dbReference type="EMBL" id="UOGF01000085">
    <property type="protein sequence ID" value="VAX32191.1"/>
    <property type="molecule type" value="Genomic_DNA"/>
</dbReference>
<dbReference type="SUPFAM" id="SSF54427">
    <property type="entry name" value="NTF2-like"/>
    <property type="match status" value="1"/>
</dbReference>
<sequence length="199" mass="22480">MDTKTRLIRGFCVFKKGERLCLMGNGFLKMNTIMFWVAMFIFLFASQSQAMNKNISNTQIKMEDMMTSPDHVQIEKILKAYFKALRDSNISEAANLYTEDGVFMPNGAPTSVGLAALKVAYGHVFKALEFMEMGFTIDEMTLAGDWAIVRTSSLGTLKVLANNQIIEGAKHREFFVMQKTEGGWKIARYMFNTAEAVKH</sequence>
<keyword evidence="1" id="KW-1133">Transmembrane helix</keyword>
<dbReference type="InterPro" id="IPR032710">
    <property type="entry name" value="NTF2-like_dom_sf"/>
</dbReference>
<gene>
    <name evidence="3" type="ORF">MNBD_NITROSPIRAE01-344</name>
</gene>
<dbReference type="Pfam" id="PF12680">
    <property type="entry name" value="SnoaL_2"/>
    <property type="match status" value="1"/>
</dbReference>
<proteinExistence type="predicted"/>
<accession>A0A3B1D043</accession>
<keyword evidence="1" id="KW-0472">Membrane</keyword>
<evidence type="ECO:0000256" key="1">
    <source>
        <dbReference type="SAM" id="Phobius"/>
    </source>
</evidence>
<evidence type="ECO:0000313" key="3">
    <source>
        <dbReference type="EMBL" id="VAX32191.1"/>
    </source>
</evidence>
<feature type="domain" description="SnoaL-like" evidence="2">
    <location>
        <begin position="79"/>
        <end position="164"/>
    </location>
</feature>
<dbReference type="Gene3D" id="3.10.450.50">
    <property type="match status" value="1"/>
</dbReference>
<dbReference type="AlphaFoldDB" id="A0A3B1D043"/>
<reference evidence="3" key="1">
    <citation type="submission" date="2018-06" db="EMBL/GenBank/DDBJ databases">
        <authorList>
            <person name="Zhirakovskaya E."/>
        </authorList>
    </citation>
    <scope>NUCLEOTIDE SEQUENCE</scope>
</reference>